<feature type="compositionally biased region" description="Acidic residues" evidence="1">
    <location>
        <begin position="151"/>
        <end position="165"/>
    </location>
</feature>
<dbReference type="SUPFAM" id="SSF47598">
    <property type="entry name" value="Ribbon-helix-helix"/>
    <property type="match status" value="1"/>
</dbReference>
<dbReference type="InterPro" id="IPR010985">
    <property type="entry name" value="Ribbon_hlx_hlx"/>
</dbReference>
<evidence type="ECO:0000313" key="2">
    <source>
        <dbReference type="EMBL" id="PSR23319.1"/>
    </source>
</evidence>
<accession>A0A2T2WM52</accession>
<comment type="caution">
    <text evidence="2">The sequence shown here is derived from an EMBL/GenBank/DDBJ whole genome shotgun (WGS) entry which is preliminary data.</text>
</comment>
<reference evidence="2 3" key="1">
    <citation type="journal article" date="2014" name="BMC Genomics">
        <title>Comparison of environmental and isolate Sulfobacillus genomes reveals diverse carbon, sulfur, nitrogen, and hydrogen metabolisms.</title>
        <authorList>
            <person name="Justice N.B."/>
            <person name="Norman A."/>
            <person name="Brown C.T."/>
            <person name="Singh A."/>
            <person name="Thomas B.C."/>
            <person name="Banfield J.F."/>
        </authorList>
    </citation>
    <scope>NUCLEOTIDE SEQUENCE [LARGE SCALE GENOMIC DNA]</scope>
    <source>
        <strain evidence="2">AMDSBA1</strain>
    </source>
</reference>
<organism evidence="2 3">
    <name type="scientific">Sulfobacillus benefaciens</name>
    <dbReference type="NCBI Taxonomy" id="453960"/>
    <lineage>
        <taxon>Bacteria</taxon>
        <taxon>Bacillati</taxon>
        <taxon>Bacillota</taxon>
        <taxon>Clostridia</taxon>
        <taxon>Eubacteriales</taxon>
        <taxon>Clostridiales Family XVII. Incertae Sedis</taxon>
        <taxon>Sulfobacillus</taxon>
    </lineage>
</organism>
<feature type="region of interest" description="Disordered" evidence="1">
    <location>
        <begin position="139"/>
        <end position="165"/>
    </location>
</feature>
<gene>
    <name evidence="2" type="ORF">C7B43_20210</name>
</gene>
<evidence type="ECO:0000256" key="1">
    <source>
        <dbReference type="SAM" id="MobiDB-lite"/>
    </source>
</evidence>
<dbReference type="Proteomes" id="UP000242699">
    <property type="component" value="Unassembled WGS sequence"/>
</dbReference>
<proteinExistence type="predicted"/>
<sequence length="165" mass="18890">MADDEKWTVRIGPDLADMVRTFAKQKGQSLNQYMQRALTNQIQVDAVDWPTGHLGQVVEQGTEKTTVAANFAAIQAQAVLILLKEWRKEDMKRQEGLPEELARQTVQCDVDDAIAESIRTFEDPRVRQQYAWVERPQSADDLPDWFTNSGESEEYDDLTDDEVDE</sequence>
<name>A0A2T2WM52_9FIRM</name>
<protein>
    <submittedName>
        <fullName evidence="2">Uncharacterized protein</fullName>
    </submittedName>
</protein>
<dbReference type="GO" id="GO:0006355">
    <property type="term" value="P:regulation of DNA-templated transcription"/>
    <property type="evidence" value="ECO:0007669"/>
    <property type="project" value="InterPro"/>
</dbReference>
<evidence type="ECO:0000313" key="3">
    <source>
        <dbReference type="Proteomes" id="UP000242699"/>
    </source>
</evidence>
<dbReference type="EMBL" id="PXYT01000095">
    <property type="protein sequence ID" value="PSR23319.1"/>
    <property type="molecule type" value="Genomic_DNA"/>
</dbReference>
<dbReference type="AlphaFoldDB" id="A0A2T2WM52"/>